<evidence type="ECO:0000313" key="3">
    <source>
        <dbReference type="EMBL" id="GBG14447.1"/>
    </source>
</evidence>
<dbReference type="EMBL" id="BDOQ01000007">
    <property type="protein sequence ID" value="GBG14447.1"/>
    <property type="molecule type" value="Genomic_DNA"/>
</dbReference>
<dbReference type="AlphaFoldDB" id="A0A2R5F8C4"/>
<dbReference type="SUPFAM" id="SSF48452">
    <property type="entry name" value="TPR-like"/>
    <property type="match status" value="1"/>
</dbReference>
<dbReference type="InterPro" id="IPR019734">
    <property type="entry name" value="TPR_rpt"/>
</dbReference>
<evidence type="ECO:0008006" key="5">
    <source>
        <dbReference type="Google" id="ProtNLM"/>
    </source>
</evidence>
<accession>A0A2R5F8C4</accession>
<dbReference type="PROSITE" id="PS50005">
    <property type="entry name" value="TPR"/>
    <property type="match status" value="1"/>
</dbReference>
<keyword evidence="1" id="KW-0802">TPR repeat</keyword>
<dbReference type="Gene3D" id="1.25.40.10">
    <property type="entry name" value="Tetratricopeptide repeat domain"/>
    <property type="match status" value="1"/>
</dbReference>
<sequence length="430" mass="46256">MRLLPLLVSLTLLQAGAAASGCVLDDKRAANPEEHNEALFEQGLCFEEASQFAEAKEAFEAILATQETPRLNFELGKTYLQLGLGQEGLQQFQRALDSNPPPEVQDLIAAEVARVGLVPESVLTGLHTASGLAGSGWHGDMRIGRIYDSNVNSGPVSDTVMLFGLPFQLNSDAKPRSDMGTKYAGHLSYRVLSETSGFDISGGAEGTVFDNASDWNRNTFNLDATKFWTHQNTLGGISVSTSADLLDQEVLRRMTMGSVLGKWQPKSWNGSLLLGGTVSGGRVLYGGTSAYAATRTSLTLESVYQPSGTGKVFGQVVLAKEDAESDLNTFTEAGVTMGAEKSWTANLGFKEASKVTVDVTDSVTRRKYQGYNVLFDATREDTVHRVSGAIEVSLPVGAVLVSLTSETSRSTISLYQTKHQVVGLEWHVPF</sequence>
<evidence type="ECO:0000256" key="2">
    <source>
        <dbReference type="SAM" id="SignalP"/>
    </source>
</evidence>
<dbReference type="InterPro" id="IPR011990">
    <property type="entry name" value="TPR-like_helical_dom_sf"/>
</dbReference>
<keyword evidence="4" id="KW-1185">Reference proteome</keyword>
<keyword evidence="2" id="KW-0732">Signal</keyword>
<protein>
    <recommendedName>
        <fullName evidence="5">Tetratricopeptide repeat protein</fullName>
    </recommendedName>
</protein>
<organism evidence="3 4">
    <name type="scientific">Novimethylophilus kurashikiensis</name>
    <dbReference type="NCBI Taxonomy" id="1825523"/>
    <lineage>
        <taxon>Bacteria</taxon>
        <taxon>Pseudomonadati</taxon>
        <taxon>Pseudomonadota</taxon>
        <taxon>Betaproteobacteria</taxon>
        <taxon>Nitrosomonadales</taxon>
        <taxon>Methylophilaceae</taxon>
        <taxon>Novimethylophilus</taxon>
    </lineage>
</organism>
<evidence type="ECO:0000256" key="1">
    <source>
        <dbReference type="PROSITE-ProRule" id="PRU00339"/>
    </source>
</evidence>
<reference evidence="3 4" key="1">
    <citation type="journal article" date="2018" name="Environ. Microbiol.">
        <title>Isolation and genomic characterization of Novimethylophilus kurashikiensis gen. nov. sp. nov., a new lanthanide-dependent methylotrophic species of Methylophilaceae.</title>
        <authorList>
            <person name="Lv H."/>
            <person name="Sahin N."/>
            <person name="Tani A."/>
        </authorList>
    </citation>
    <scope>NUCLEOTIDE SEQUENCE [LARGE SCALE GENOMIC DNA]</scope>
    <source>
        <strain evidence="3 4">La2-4</strain>
    </source>
</reference>
<gene>
    <name evidence="3" type="ORF">NMK_2046</name>
</gene>
<evidence type="ECO:0000313" key="4">
    <source>
        <dbReference type="Proteomes" id="UP000245081"/>
    </source>
</evidence>
<name>A0A2R5F8C4_9PROT</name>
<feature type="signal peptide" evidence="2">
    <location>
        <begin position="1"/>
        <end position="17"/>
    </location>
</feature>
<feature type="repeat" description="TPR" evidence="1">
    <location>
        <begin position="69"/>
        <end position="102"/>
    </location>
</feature>
<dbReference type="Proteomes" id="UP000245081">
    <property type="component" value="Unassembled WGS sequence"/>
</dbReference>
<dbReference type="PROSITE" id="PS51257">
    <property type="entry name" value="PROKAR_LIPOPROTEIN"/>
    <property type="match status" value="1"/>
</dbReference>
<proteinExistence type="predicted"/>
<feature type="chain" id="PRO_5015334100" description="Tetratricopeptide repeat protein" evidence="2">
    <location>
        <begin position="18"/>
        <end position="430"/>
    </location>
</feature>
<comment type="caution">
    <text evidence="3">The sequence shown here is derived from an EMBL/GenBank/DDBJ whole genome shotgun (WGS) entry which is preliminary data.</text>
</comment>